<gene>
    <name evidence="8" type="ORF">FDK13_28815</name>
</gene>
<evidence type="ECO:0000256" key="3">
    <source>
        <dbReference type="ARBA" id="ARBA00022553"/>
    </source>
</evidence>
<comment type="caution">
    <text evidence="8">The sequence shown here is derived from an EMBL/GenBank/DDBJ whole genome shotgun (WGS) entry which is preliminary data.</text>
</comment>
<dbReference type="Gene3D" id="1.10.287.130">
    <property type="match status" value="1"/>
</dbReference>
<dbReference type="PRINTS" id="PR00344">
    <property type="entry name" value="BCTRLSENSOR"/>
</dbReference>
<dbReference type="InterPro" id="IPR004358">
    <property type="entry name" value="Sig_transdc_His_kin-like_C"/>
</dbReference>
<dbReference type="Pfam" id="PF00512">
    <property type="entry name" value="HisKA"/>
    <property type="match status" value="1"/>
</dbReference>
<evidence type="ECO:0000256" key="4">
    <source>
        <dbReference type="ARBA" id="ARBA00022679"/>
    </source>
</evidence>
<dbReference type="InterPro" id="IPR005467">
    <property type="entry name" value="His_kinase_dom"/>
</dbReference>
<dbReference type="PANTHER" id="PTHR43547">
    <property type="entry name" value="TWO-COMPONENT HISTIDINE KINASE"/>
    <property type="match status" value="1"/>
</dbReference>
<proteinExistence type="predicted"/>
<dbReference type="EC" id="2.7.13.3" evidence="2"/>
<dbReference type="AlphaFoldDB" id="A0A4U6CV30"/>
<dbReference type="InterPro" id="IPR036890">
    <property type="entry name" value="HATPase_C_sf"/>
</dbReference>
<feature type="transmembrane region" description="Helical" evidence="6">
    <location>
        <begin position="237"/>
        <end position="263"/>
    </location>
</feature>
<dbReference type="SMART" id="SM00387">
    <property type="entry name" value="HATPase_c"/>
    <property type="match status" value="1"/>
</dbReference>
<dbReference type="SMART" id="SM00388">
    <property type="entry name" value="HisKA"/>
    <property type="match status" value="1"/>
</dbReference>
<dbReference type="Gene3D" id="3.30.565.10">
    <property type="entry name" value="Histidine kinase-like ATPase, C-terminal domain"/>
    <property type="match status" value="1"/>
</dbReference>
<keyword evidence="6" id="KW-0812">Transmembrane</keyword>
<dbReference type="Pfam" id="PF02518">
    <property type="entry name" value="HATPase_c"/>
    <property type="match status" value="1"/>
</dbReference>
<evidence type="ECO:0000256" key="1">
    <source>
        <dbReference type="ARBA" id="ARBA00000085"/>
    </source>
</evidence>
<evidence type="ECO:0000259" key="7">
    <source>
        <dbReference type="PROSITE" id="PS50109"/>
    </source>
</evidence>
<keyword evidence="3" id="KW-0597">Phosphoprotein</keyword>
<keyword evidence="9" id="KW-1185">Reference proteome</keyword>
<name>A0A4U6CV30_9BACT</name>
<evidence type="ECO:0000313" key="9">
    <source>
        <dbReference type="Proteomes" id="UP000304900"/>
    </source>
</evidence>
<feature type="domain" description="Histidine kinase" evidence="7">
    <location>
        <begin position="278"/>
        <end position="491"/>
    </location>
</feature>
<dbReference type="PANTHER" id="PTHR43547:SF2">
    <property type="entry name" value="HYBRID SIGNAL TRANSDUCTION HISTIDINE KINASE C"/>
    <property type="match status" value="1"/>
</dbReference>
<dbReference type="FunFam" id="3.30.565.10:FF:000006">
    <property type="entry name" value="Sensor histidine kinase WalK"/>
    <property type="match status" value="1"/>
</dbReference>
<keyword evidence="4" id="KW-0808">Transferase</keyword>
<dbReference type="CDD" id="cd00075">
    <property type="entry name" value="HATPase"/>
    <property type="match status" value="1"/>
</dbReference>
<keyword evidence="5 8" id="KW-0418">Kinase</keyword>
<dbReference type="RefSeq" id="WP_137343482.1">
    <property type="nucleotide sequence ID" value="NZ_BSQH01000005.1"/>
</dbReference>
<dbReference type="PROSITE" id="PS50109">
    <property type="entry name" value="HIS_KIN"/>
    <property type="match status" value="1"/>
</dbReference>
<comment type="catalytic activity">
    <reaction evidence="1">
        <text>ATP + protein L-histidine = ADP + protein N-phospho-L-histidine.</text>
        <dbReference type="EC" id="2.7.13.3"/>
    </reaction>
</comment>
<sequence length="491" mass="55733">MNRRIKYIFWLMTACIVAINAFQGYWLWTNYLLNRQRFEQTVQDALFQVLEGRQIAHAKGVVSRELGKRNLNQNRIYIRKYHVTGNEGSRIIFDRRSDSVKMSGDRKTAIGKKIIYNFGDDSRTEKITVEPPDTMANRISKLLLMDWSENGSTNLAKIDTAYRFELKRRSVEATFTLDTLRITPEKSGDDILVFDNRNMKSGADGKLQTLPVPVNPVNNVFVQATFLNPSFYVLQRMAWLLAASVFLLILTTGCFVFMLNTILKQKKISEIKNDFINNMTHELKTPIATVSAAVDALLNFGVLTDAQKTQTYLMISETNLQRLSDMVEKVLNLAVHENHELKLNREPVYPAELISEVLSNHKLNTTKQVEFKIGVPAKTVVSVDKVHFGNILSNLIENAINYSYDKVTIAIEYRSEPDGWQLTVSDNGIGIPKSYHSAIFDRFFRVPTGNLHKVKGFGLGLAYVRQVMQGHGGSVAVFSEPEKGSTFILKF</sequence>
<dbReference type="InterPro" id="IPR036097">
    <property type="entry name" value="HisK_dim/P_sf"/>
</dbReference>
<dbReference type="OrthoDB" id="1933776at2"/>
<dbReference type="SUPFAM" id="SSF47384">
    <property type="entry name" value="Homodimeric domain of signal transducing histidine kinase"/>
    <property type="match status" value="1"/>
</dbReference>
<dbReference type="Proteomes" id="UP000304900">
    <property type="component" value="Unassembled WGS sequence"/>
</dbReference>
<dbReference type="CDD" id="cd00082">
    <property type="entry name" value="HisKA"/>
    <property type="match status" value="1"/>
</dbReference>
<evidence type="ECO:0000256" key="5">
    <source>
        <dbReference type="ARBA" id="ARBA00022777"/>
    </source>
</evidence>
<protein>
    <recommendedName>
        <fullName evidence="2">histidine kinase</fullName>
        <ecNumber evidence="2">2.7.13.3</ecNumber>
    </recommendedName>
</protein>
<evidence type="ECO:0000313" key="8">
    <source>
        <dbReference type="EMBL" id="TKT87595.1"/>
    </source>
</evidence>
<keyword evidence="6" id="KW-0472">Membrane</keyword>
<reference evidence="8 9" key="1">
    <citation type="submission" date="2019-05" db="EMBL/GenBank/DDBJ databases">
        <title>Dyadobacter AR-3-8 sp. nov., isolated from arctic soil.</title>
        <authorList>
            <person name="Chaudhary D.K."/>
        </authorList>
    </citation>
    <scope>NUCLEOTIDE SEQUENCE [LARGE SCALE GENOMIC DNA]</scope>
    <source>
        <strain evidence="8 9">AR-3-8</strain>
    </source>
</reference>
<dbReference type="GO" id="GO:0000155">
    <property type="term" value="F:phosphorelay sensor kinase activity"/>
    <property type="evidence" value="ECO:0007669"/>
    <property type="project" value="InterPro"/>
</dbReference>
<dbReference type="InterPro" id="IPR003594">
    <property type="entry name" value="HATPase_dom"/>
</dbReference>
<dbReference type="InterPro" id="IPR003661">
    <property type="entry name" value="HisK_dim/P_dom"/>
</dbReference>
<organism evidence="8 9">
    <name type="scientific">Dyadobacter frigoris</name>
    <dbReference type="NCBI Taxonomy" id="2576211"/>
    <lineage>
        <taxon>Bacteria</taxon>
        <taxon>Pseudomonadati</taxon>
        <taxon>Bacteroidota</taxon>
        <taxon>Cytophagia</taxon>
        <taxon>Cytophagales</taxon>
        <taxon>Spirosomataceae</taxon>
        <taxon>Dyadobacter</taxon>
    </lineage>
</organism>
<dbReference type="SUPFAM" id="SSF55874">
    <property type="entry name" value="ATPase domain of HSP90 chaperone/DNA topoisomerase II/histidine kinase"/>
    <property type="match status" value="1"/>
</dbReference>
<evidence type="ECO:0000256" key="6">
    <source>
        <dbReference type="SAM" id="Phobius"/>
    </source>
</evidence>
<dbReference type="EMBL" id="SZVO01000018">
    <property type="protein sequence ID" value="TKT87595.1"/>
    <property type="molecule type" value="Genomic_DNA"/>
</dbReference>
<evidence type="ECO:0000256" key="2">
    <source>
        <dbReference type="ARBA" id="ARBA00012438"/>
    </source>
</evidence>
<keyword evidence="6" id="KW-1133">Transmembrane helix</keyword>
<feature type="transmembrane region" description="Helical" evidence="6">
    <location>
        <begin position="7"/>
        <end position="28"/>
    </location>
</feature>
<accession>A0A4U6CV30</accession>